<evidence type="ECO:0000256" key="1">
    <source>
        <dbReference type="SAM" id="Phobius"/>
    </source>
</evidence>
<comment type="caution">
    <text evidence="2">The sequence shown here is derived from an EMBL/GenBank/DDBJ whole genome shotgun (WGS) entry which is preliminary data.</text>
</comment>
<reference evidence="2 3" key="1">
    <citation type="journal article" date="2015" name="Genome Announc.">
        <title>Genome Assemblies of Three Soil-Associated Devosia species: D. insulae, D. limi, and D. soli.</title>
        <authorList>
            <person name="Hassan Y.I."/>
            <person name="Lepp D."/>
            <person name="Zhou T."/>
        </authorList>
    </citation>
    <scope>NUCLEOTIDE SEQUENCE [LARGE SCALE GENOMIC DNA]</scope>
    <source>
        <strain evidence="2 3">DS-56</strain>
    </source>
</reference>
<feature type="transmembrane region" description="Helical" evidence="1">
    <location>
        <begin position="92"/>
        <end position="111"/>
    </location>
</feature>
<dbReference type="Proteomes" id="UP000095463">
    <property type="component" value="Unassembled WGS sequence"/>
</dbReference>
<feature type="transmembrane region" description="Helical" evidence="1">
    <location>
        <begin position="63"/>
        <end position="80"/>
    </location>
</feature>
<organism evidence="2 3">
    <name type="scientific">Devosia insulae DS-56</name>
    <dbReference type="NCBI Taxonomy" id="1116389"/>
    <lineage>
        <taxon>Bacteria</taxon>
        <taxon>Pseudomonadati</taxon>
        <taxon>Pseudomonadota</taxon>
        <taxon>Alphaproteobacteria</taxon>
        <taxon>Hyphomicrobiales</taxon>
        <taxon>Devosiaceae</taxon>
        <taxon>Devosia</taxon>
    </lineage>
</organism>
<dbReference type="AlphaFoldDB" id="A0A1E5XT65"/>
<dbReference type="OrthoDB" id="7764375at2"/>
<keyword evidence="1" id="KW-1133">Transmembrane helix</keyword>
<sequence length="212" mass="22511">MSDELLDRLTADLRPTPRRALQARLFGWAGLGIVLSAIIMLAWLGPRPDMMQAPGSMMFWTKFAYTAGFAIIGGIAALNLARPGGKLRRQVIGLAMLVLLVGAGGLLQLMLMGPEQMGRLVMGSTALRCPFYIVALAAPIYAAVILAMRRAAPTNPTLAGFAAGLFAGGAGVWVYAFHCTESGMPFIAIWYTAGVLATALIGAVIGRFALRW</sequence>
<dbReference type="Pfam" id="PF06532">
    <property type="entry name" value="NrsF"/>
    <property type="match status" value="1"/>
</dbReference>
<keyword evidence="1" id="KW-0812">Transmembrane</keyword>
<evidence type="ECO:0008006" key="4">
    <source>
        <dbReference type="Google" id="ProtNLM"/>
    </source>
</evidence>
<dbReference type="InterPro" id="IPR009495">
    <property type="entry name" value="NrsF"/>
</dbReference>
<feature type="transmembrane region" description="Helical" evidence="1">
    <location>
        <begin position="157"/>
        <end position="176"/>
    </location>
</feature>
<dbReference type="RefSeq" id="WP_069909086.1">
    <property type="nucleotide sequence ID" value="NZ_LAJE02000129.1"/>
</dbReference>
<evidence type="ECO:0000313" key="2">
    <source>
        <dbReference type="EMBL" id="OEO31745.1"/>
    </source>
</evidence>
<name>A0A1E5XT65_9HYPH</name>
<evidence type="ECO:0000313" key="3">
    <source>
        <dbReference type="Proteomes" id="UP000095463"/>
    </source>
</evidence>
<feature type="transmembrane region" description="Helical" evidence="1">
    <location>
        <begin position="188"/>
        <end position="210"/>
    </location>
</feature>
<feature type="transmembrane region" description="Helical" evidence="1">
    <location>
        <begin position="131"/>
        <end position="148"/>
    </location>
</feature>
<keyword evidence="1" id="KW-0472">Membrane</keyword>
<keyword evidence="3" id="KW-1185">Reference proteome</keyword>
<feature type="transmembrane region" description="Helical" evidence="1">
    <location>
        <begin position="21"/>
        <end position="43"/>
    </location>
</feature>
<proteinExistence type="predicted"/>
<gene>
    <name evidence="2" type="ORF">VW23_014840</name>
</gene>
<accession>A0A1E5XT65</accession>
<protein>
    <recommendedName>
        <fullName evidence="4">RNA polymerase subunit sigma</fullName>
    </recommendedName>
</protein>
<dbReference type="EMBL" id="LAJE02000129">
    <property type="protein sequence ID" value="OEO31745.1"/>
    <property type="molecule type" value="Genomic_DNA"/>
</dbReference>